<comment type="similarity">
    <text evidence="1">Belongs to the hemerythrin family.</text>
</comment>
<gene>
    <name evidence="6" type="ORF">WNY58_07835</name>
</gene>
<dbReference type="Pfam" id="PF01814">
    <property type="entry name" value="Hemerythrin"/>
    <property type="match status" value="1"/>
</dbReference>
<dbReference type="NCBIfam" id="TIGR02481">
    <property type="entry name" value="hemeryth_dom"/>
    <property type="match status" value="1"/>
</dbReference>
<dbReference type="RefSeq" id="WP_067985897.1">
    <property type="nucleotide sequence ID" value="NZ_CAXBCE010000017.1"/>
</dbReference>
<evidence type="ECO:0000259" key="5">
    <source>
        <dbReference type="Pfam" id="PF01814"/>
    </source>
</evidence>
<organism evidence="6 7">
    <name type="scientific">Neptuniibacter pectenicola</name>
    <dbReference type="NCBI Taxonomy" id="1806669"/>
    <lineage>
        <taxon>Bacteria</taxon>
        <taxon>Pseudomonadati</taxon>
        <taxon>Pseudomonadota</taxon>
        <taxon>Gammaproteobacteria</taxon>
        <taxon>Oceanospirillales</taxon>
        <taxon>Oceanospirillaceae</taxon>
        <taxon>Neptuniibacter</taxon>
    </lineage>
</organism>
<evidence type="ECO:0000313" key="6">
    <source>
        <dbReference type="EMBL" id="MEM5536301.1"/>
    </source>
</evidence>
<name>A0ABU9TRE5_9GAMM</name>
<dbReference type="Proteomes" id="UP001449225">
    <property type="component" value="Unassembled WGS sequence"/>
</dbReference>
<evidence type="ECO:0000256" key="3">
    <source>
        <dbReference type="ARBA" id="ARBA00022723"/>
    </source>
</evidence>
<dbReference type="EMBL" id="JBBMRA010000005">
    <property type="protein sequence ID" value="MEM5536301.1"/>
    <property type="molecule type" value="Genomic_DNA"/>
</dbReference>
<dbReference type="InterPro" id="IPR012312">
    <property type="entry name" value="Hemerythrin-like"/>
</dbReference>
<dbReference type="PROSITE" id="PS00550">
    <property type="entry name" value="HEMERYTHRINS"/>
    <property type="match status" value="1"/>
</dbReference>
<dbReference type="InterPro" id="IPR016131">
    <property type="entry name" value="Haemerythrin_Fe_BS"/>
</dbReference>
<evidence type="ECO:0000256" key="1">
    <source>
        <dbReference type="ARBA" id="ARBA00010587"/>
    </source>
</evidence>
<protein>
    <submittedName>
        <fullName evidence="6">Hemerythrin family protein</fullName>
    </submittedName>
</protein>
<dbReference type="Gene3D" id="1.20.120.50">
    <property type="entry name" value="Hemerythrin-like"/>
    <property type="match status" value="1"/>
</dbReference>
<dbReference type="InterPro" id="IPR050669">
    <property type="entry name" value="Hemerythrin"/>
</dbReference>
<keyword evidence="4" id="KW-0408">Iron</keyword>
<reference evidence="6 7" key="1">
    <citation type="submission" date="2024-03" db="EMBL/GenBank/DDBJ databases">
        <title>Community enrichment and isolation of bacterial strains for fucoidan degradation.</title>
        <authorList>
            <person name="Sichert A."/>
        </authorList>
    </citation>
    <scope>NUCLEOTIDE SEQUENCE [LARGE SCALE GENOMIC DNA]</scope>
    <source>
        <strain evidence="6 7">AS76</strain>
    </source>
</reference>
<keyword evidence="3" id="KW-0479">Metal-binding</keyword>
<comment type="caution">
    <text evidence="6">The sequence shown here is derived from an EMBL/GenBank/DDBJ whole genome shotgun (WGS) entry which is preliminary data.</text>
</comment>
<dbReference type="InterPro" id="IPR012827">
    <property type="entry name" value="Hemerythrin_metal-bd"/>
</dbReference>
<sequence length="121" mass="14677">MTITSELIWQDQQHQTLFQLIDEIKAEQVDLSTFTRLIDYAEHHFSLEELYMQQLNYPDYEAHFQAHNKFRNELLKMLDGHQEYTPELREMLASFLSEWLKRHIFGVDKRLEAYILASERK</sequence>
<dbReference type="PANTHER" id="PTHR37164:SF1">
    <property type="entry name" value="BACTERIOHEMERYTHRIN"/>
    <property type="match status" value="1"/>
</dbReference>
<evidence type="ECO:0000313" key="7">
    <source>
        <dbReference type="Proteomes" id="UP001449225"/>
    </source>
</evidence>
<accession>A0ABU9TRE5</accession>
<proteinExistence type="inferred from homology"/>
<evidence type="ECO:0000256" key="4">
    <source>
        <dbReference type="ARBA" id="ARBA00023004"/>
    </source>
</evidence>
<dbReference type="PANTHER" id="PTHR37164">
    <property type="entry name" value="BACTERIOHEMERYTHRIN"/>
    <property type="match status" value="1"/>
</dbReference>
<keyword evidence="2" id="KW-0813">Transport</keyword>
<dbReference type="InterPro" id="IPR035938">
    <property type="entry name" value="Hemerythrin-like_sf"/>
</dbReference>
<dbReference type="SUPFAM" id="SSF47188">
    <property type="entry name" value="Hemerythrin-like"/>
    <property type="match status" value="1"/>
</dbReference>
<evidence type="ECO:0000256" key="2">
    <source>
        <dbReference type="ARBA" id="ARBA00022621"/>
    </source>
</evidence>
<keyword evidence="2" id="KW-0561">Oxygen transport</keyword>
<feature type="domain" description="Hemerythrin-like" evidence="5">
    <location>
        <begin position="11"/>
        <end position="111"/>
    </location>
</feature>
<dbReference type="CDD" id="cd12107">
    <property type="entry name" value="Hemerythrin"/>
    <property type="match status" value="1"/>
</dbReference>
<keyword evidence="7" id="KW-1185">Reference proteome</keyword>